<dbReference type="InterPro" id="IPR051783">
    <property type="entry name" value="NAD(P)-dependent_oxidoreduct"/>
</dbReference>
<proteinExistence type="predicted"/>
<dbReference type="PANTHER" id="PTHR48079">
    <property type="entry name" value="PROTEIN YEEZ"/>
    <property type="match status" value="1"/>
</dbReference>
<comment type="caution">
    <text evidence="2">The sequence shown here is derived from an EMBL/GenBank/DDBJ whole genome shotgun (WGS) entry which is preliminary data.</text>
</comment>
<feature type="domain" description="NAD-dependent epimerase/dehydratase" evidence="1">
    <location>
        <begin position="20"/>
        <end position="236"/>
    </location>
</feature>
<evidence type="ECO:0000313" key="2">
    <source>
        <dbReference type="EMBL" id="ESS71599.1"/>
    </source>
</evidence>
<organism evidence="2 3">
    <name type="scientific">Methyloglobulus morosus KoM1</name>
    <dbReference type="NCBI Taxonomy" id="1116472"/>
    <lineage>
        <taxon>Bacteria</taxon>
        <taxon>Pseudomonadati</taxon>
        <taxon>Pseudomonadota</taxon>
        <taxon>Gammaproteobacteria</taxon>
        <taxon>Methylococcales</taxon>
        <taxon>Methylococcaceae</taxon>
        <taxon>Methyloglobulus</taxon>
    </lineage>
</organism>
<dbReference type="Gene3D" id="3.40.50.720">
    <property type="entry name" value="NAD(P)-binding Rossmann-like Domain"/>
    <property type="match status" value="1"/>
</dbReference>
<dbReference type="STRING" id="1116472.MGMO_94c00140"/>
<accession>V5BUS5</accession>
<dbReference type="EMBL" id="AYLO01000090">
    <property type="protein sequence ID" value="ESS71599.1"/>
    <property type="molecule type" value="Genomic_DNA"/>
</dbReference>
<dbReference type="PANTHER" id="PTHR48079:SF6">
    <property type="entry name" value="NAD(P)-BINDING DOMAIN-CONTAINING PROTEIN-RELATED"/>
    <property type="match status" value="1"/>
</dbReference>
<reference evidence="2 3" key="1">
    <citation type="journal article" date="2013" name="Genome Announc.">
        <title>Draft Genome Sequence of the Methanotrophic Gammaproteobacterium Methyloglobulus morosus DSM 22980 Strain KoM1.</title>
        <authorList>
            <person name="Poehlein A."/>
            <person name="Deutzmann J.S."/>
            <person name="Daniel R."/>
            <person name="Simeonova D.D."/>
        </authorList>
    </citation>
    <scope>NUCLEOTIDE SEQUENCE [LARGE SCALE GENOMIC DNA]</scope>
    <source>
        <strain evidence="2 3">KoM1</strain>
    </source>
</reference>
<evidence type="ECO:0000313" key="3">
    <source>
        <dbReference type="Proteomes" id="UP000017842"/>
    </source>
</evidence>
<dbReference type="InterPro" id="IPR001509">
    <property type="entry name" value="Epimerase_deHydtase"/>
</dbReference>
<dbReference type="Pfam" id="PF01370">
    <property type="entry name" value="Epimerase"/>
    <property type="match status" value="1"/>
</dbReference>
<dbReference type="OrthoDB" id="9803111at2"/>
<sequence>MPIKTELHSSKVGDTLSKTIAITGAAGALGQSLVVYLKSIGCAVRILVTPNDNVTQLKDLVDHLVVGSVEDERCCDELLQNADAVINCAALLPSSLHLGEQKFLSVNVDGAMNILRAAERQGVIRAVFLSTIGVIDHTLKRTMHDLFDYRTQFLDSYSLSKIELEKRLLLQVPKTPVKILIVRPAFIYGPKSVGLWKPILDQIKSGIFKILGNGEALFPVVFEDDLAQYISQLLFDEEAFGKSSVVITAGPHQLSTKLLFDTIAEVLRCRQPSKVSVRLAYFCASIADRMPKWMRFGPLALLTRRRVKEYSVGYDLSHILNESSFGFDGRTPLRQGIERMVKAYNEEGFST</sequence>
<name>V5BUS5_9GAMM</name>
<dbReference type="GO" id="GO:0004029">
    <property type="term" value="F:aldehyde dehydrogenase (NAD+) activity"/>
    <property type="evidence" value="ECO:0007669"/>
    <property type="project" value="TreeGrafter"/>
</dbReference>
<evidence type="ECO:0000259" key="1">
    <source>
        <dbReference type="Pfam" id="PF01370"/>
    </source>
</evidence>
<dbReference type="AlphaFoldDB" id="V5BUS5"/>
<dbReference type="SUPFAM" id="SSF51735">
    <property type="entry name" value="NAD(P)-binding Rossmann-fold domains"/>
    <property type="match status" value="1"/>
</dbReference>
<dbReference type="InterPro" id="IPR036291">
    <property type="entry name" value="NAD(P)-bd_dom_sf"/>
</dbReference>
<dbReference type="eggNOG" id="COG0451">
    <property type="taxonomic scope" value="Bacteria"/>
</dbReference>
<dbReference type="RefSeq" id="WP_023495320.1">
    <property type="nucleotide sequence ID" value="NZ_AYLO01000090.1"/>
</dbReference>
<dbReference type="GO" id="GO:0005737">
    <property type="term" value="C:cytoplasm"/>
    <property type="evidence" value="ECO:0007669"/>
    <property type="project" value="TreeGrafter"/>
</dbReference>
<protein>
    <submittedName>
        <fullName evidence="2">Nucleoside-diphosphate-sugar epimerase</fullName>
    </submittedName>
</protein>
<dbReference type="Proteomes" id="UP000017842">
    <property type="component" value="Unassembled WGS sequence"/>
</dbReference>
<gene>
    <name evidence="2" type="ORF">MGMO_94c00140</name>
</gene>
<keyword evidence="3" id="KW-1185">Reference proteome</keyword>